<protein>
    <submittedName>
        <fullName evidence="1">Uncharacterized protein</fullName>
    </submittedName>
</protein>
<dbReference type="EMBL" id="GBXM01009032">
    <property type="protein sequence ID" value="JAH99545.1"/>
    <property type="molecule type" value="Transcribed_RNA"/>
</dbReference>
<name>A0A0E9XCH7_ANGAN</name>
<organism evidence="1">
    <name type="scientific">Anguilla anguilla</name>
    <name type="common">European freshwater eel</name>
    <name type="synonym">Muraena anguilla</name>
    <dbReference type="NCBI Taxonomy" id="7936"/>
    <lineage>
        <taxon>Eukaryota</taxon>
        <taxon>Metazoa</taxon>
        <taxon>Chordata</taxon>
        <taxon>Craniata</taxon>
        <taxon>Vertebrata</taxon>
        <taxon>Euteleostomi</taxon>
        <taxon>Actinopterygii</taxon>
        <taxon>Neopterygii</taxon>
        <taxon>Teleostei</taxon>
        <taxon>Anguilliformes</taxon>
        <taxon>Anguillidae</taxon>
        <taxon>Anguilla</taxon>
    </lineage>
</organism>
<reference evidence="1" key="2">
    <citation type="journal article" date="2015" name="Fish Shellfish Immunol.">
        <title>Early steps in the European eel (Anguilla anguilla)-Vibrio vulnificus interaction in the gills: Role of the RtxA13 toxin.</title>
        <authorList>
            <person name="Callol A."/>
            <person name="Pajuelo D."/>
            <person name="Ebbesson L."/>
            <person name="Teles M."/>
            <person name="MacKenzie S."/>
            <person name="Amaro C."/>
        </authorList>
    </citation>
    <scope>NUCLEOTIDE SEQUENCE</scope>
</reference>
<reference evidence="1" key="1">
    <citation type="submission" date="2014-11" db="EMBL/GenBank/DDBJ databases">
        <authorList>
            <person name="Amaro Gonzalez C."/>
        </authorList>
    </citation>
    <scope>NUCLEOTIDE SEQUENCE</scope>
</reference>
<proteinExistence type="predicted"/>
<evidence type="ECO:0000313" key="1">
    <source>
        <dbReference type="EMBL" id="JAH99545.1"/>
    </source>
</evidence>
<dbReference type="AlphaFoldDB" id="A0A0E9XCH7"/>
<sequence length="21" mass="2326">MIGQPMVFKVLGKNFTKVSNS</sequence>
<accession>A0A0E9XCH7</accession>